<keyword evidence="3" id="KW-0238">DNA-binding</keyword>
<evidence type="ECO:0000256" key="2">
    <source>
        <dbReference type="ARBA" id="ARBA00023015"/>
    </source>
</evidence>
<dbReference type="Gene3D" id="1.10.10.10">
    <property type="entry name" value="Winged helix-like DNA-binding domain superfamily/Winged helix DNA-binding domain"/>
    <property type="match status" value="1"/>
</dbReference>
<dbReference type="CDD" id="cd08422">
    <property type="entry name" value="PBP2_CrgA_like"/>
    <property type="match status" value="1"/>
</dbReference>
<evidence type="ECO:0000256" key="4">
    <source>
        <dbReference type="ARBA" id="ARBA00023163"/>
    </source>
</evidence>
<evidence type="ECO:0000259" key="5">
    <source>
        <dbReference type="PROSITE" id="PS50931"/>
    </source>
</evidence>
<sequence length="313" mass="34630">MDRLLSMRVFERVVDEGSFAGAARALDMSPPVVTRLVADLEEHLGTRLLQRSTRRLSLTEAGHNYLSRVRNILQDIDEAHAVTSAHSTELAGTLRLHAPPVLATYVLAPLLASFRQQYPRIAIDIDVETTAEPPIEDHDITLLGTDAGFDADIVARKVIESEAILVASPAYVRRRGEPLKPEDLAQHDCLRLKGPLGSPRVWRLWCAKRPEEHVDVSIEAGLRANHTDTLLRACLDGAGITSVSVDLVAPYLSAGTLVRVLSPWITGRLTMYAALPSRKFIPQRTRAFLDFLVEQTREQSARAVEACMAVHRD</sequence>
<protein>
    <submittedName>
        <fullName evidence="6">LysR family transcriptional regulator</fullName>
    </submittedName>
</protein>
<dbReference type="InterPro" id="IPR000847">
    <property type="entry name" value="LysR_HTH_N"/>
</dbReference>
<dbReference type="PANTHER" id="PTHR30537:SF5">
    <property type="entry name" value="HTH-TYPE TRANSCRIPTIONAL ACTIVATOR TTDR-RELATED"/>
    <property type="match status" value="1"/>
</dbReference>
<dbReference type="InterPro" id="IPR036390">
    <property type="entry name" value="WH_DNA-bd_sf"/>
</dbReference>
<keyword evidence="4" id="KW-0804">Transcription</keyword>
<gene>
    <name evidence="6" type="ORF">ACFQNJ_14165</name>
</gene>
<comment type="caution">
    <text evidence="6">The sequence shown here is derived from an EMBL/GenBank/DDBJ whole genome shotgun (WGS) entry which is preliminary data.</text>
</comment>
<dbReference type="EMBL" id="JBHTBX010000009">
    <property type="protein sequence ID" value="MFC7435657.1"/>
    <property type="molecule type" value="Genomic_DNA"/>
</dbReference>
<reference evidence="7" key="1">
    <citation type="journal article" date="2019" name="Int. J. Syst. Evol. Microbiol.">
        <title>The Global Catalogue of Microorganisms (GCM) 10K type strain sequencing project: providing services to taxonomists for standard genome sequencing and annotation.</title>
        <authorList>
            <consortium name="The Broad Institute Genomics Platform"/>
            <consortium name="The Broad Institute Genome Sequencing Center for Infectious Disease"/>
            <person name="Wu L."/>
            <person name="Ma J."/>
        </authorList>
    </citation>
    <scope>NUCLEOTIDE SEQUENCE [LARGE SCALE GENOMIC DNA]</scope>
    <source>
        <strain evidence="7">CCUG 54518</strain>
    </source>
</reference>
<keyword evidence="2" id="KW-0805">Transcription regulation</keyword>
<dbReference type="SUPFAM" id="SSF53850">
    <property type="entry name" value="Periplasmic binding protein-like II"/>
    <property type="match status" value="1"/>
</dbReference>
<dbReference type="RefSeq" id="WP_374640355.1">
    <property type="nucleotide sequence ID" value="NZ_JBHTBX010000009.1"/>
</dbReference>
<evidence type="ECO:0000256" key="3">
    <source>
        <dbReference type="ARBA" id="ARBA00023125"/>
    </source>
</evidence>
<dbReference type="InterPro" id="IPR005119">
    <property type="entry name" value="LysR_subst-bd"/>
</dbReference>
<dbReference type="Pfam" id="PF00126">
    <property type="entry name" value="HTH_1"/>
    <property type="match status" value="1"/>
</dbReference>
<evidence type="ECO:0000256" key="1">
    <source>
        <dbReference type="ARBA" id="ARBA00009437"/>
    </source>
</evidence>
<dbReference type="SUPFAM" id="SSF46785">
    <property type="entry name" value="Winged helix' DNA-binding domain"/>
    <property type="match status" value="1"/>
</dbReference>
<proteinExistence type="inferred from homology"/>
<name>A0ABW2RC38_9BURK</name>
<evidence type="ECO:0000313" key="7">
    <source>
        <dbReference type="Proteomes" id="UP001596495"/>
    </source>
</evidence>
<dbReference type="Proteomes" id="UP001596495">
    <property type="component" value="Unassembled WGS sequence"/>
</dbReference>
<dbReference type="PROSITE" id="PS50931">
    <property type="entry name" value="HTH_LYSR"/>
    <property type="match status" value="1"/>
</dbReference>
<dbReference type="Gene3D" id="3.40.190.290">
    <property type="match status" value="1"/>
</dbReference>
<dbReference type="Pfam" id="PF03466">
    <property type="entry name" value="LysR_substrate"/>
    <property type="match status" value="1"/>
</dbReference>
<comment type="similarity">
    <text evidence="1">Belongs to the LysR transcriptional regulatory family.</text>
</comment>
<organism evidence="6 7">
    <name type="scientific">Hydrogenophaga bisanensis</name>
    <dbReference type="NCBI Taxonomy" id="439611"/>
    <lineage>
        <taxon>Bacteria</taxon>
        <taxon>Pseudomonadati</taxon>
        <taxon>Pseudomonadota</taxon>
        <taxon>Betaproteobacteria</taxon>
        <taxon>Burkholderiales</taxon>
        <taxon>Comamonadaceae</taxon>
        <taxon>Hydrogenophaga</taxon>
    </lineage>
</organism>
<feature type="domain" description="HTH lysR-type" evidence="5">
    <location>
        <begin position="1"/>
        <end position="59"/>
    </location>
</feature>
<keyword evidence="7" id="KW-1185">Reference proteome</keyword>
<accession>A0ABW2RC38</accession>
<evidence type="ECO:0000313" key="6">
    <source>
        <dbReference type="EMBL" id="MFC7435657.1"/>
    </source>
</evidence>
<dbReference type="PANTHER" id="PTHR30537">
    <property type="entry name" value="HTH-TYPE TRANSCRIPTIONAL REGULATOR"/>
    <property type="match status" value="1"/>
</dbReference>
<dbReference type="InterPro" id="IPR058163">
    <property type="entry name" value="LysR-type_TF_proteobact-type"/>
</dbReference>
<dbReference type="InterPro" id="IPR036388">
    <property type="entry name" value="WH-like_DNA-bd_sf"/>
</dbReference>